<proteinExistence type="predicted"/>
<feature type="domain" description="Gylcosyl hydrolase 115 C-terminal" evidence="4">
    <location>
        <begin position="658"/>
        <end position="819"/>
    </location>
</feature>
<feature type="signal peptide" evidence="2">
    <location>
        <begin position="1"/>
        <end position="19"/>
    </location>
</feature>
<evidence type="ECO:0000256" key="1">
    <source>
        <dbReference type="ARBA" id="ARBA00022801"/>
    </source>
</evidence>
<sequence>MKKIFLSLCLSVISLSAFSADQFIVFKPTASHFPLIAEGKTCPIRIDASEDKGVRMAVDNLQQDLFRICGIKPEITTNTNSKRTILIGTCQTPLIQQLLSSGKLDKKELEGKREKYLLQVVSSPCEGVDEALVIAGSDKRGAIYGIYELSRQMGVSPWYWWADVPVAKQKNVYVKPGIYTDGEPKVEYRGIFLNDEWPCLGNWSKEKFGGFNSKFYKHVFELVLRLKGNFMWPAMWGSAFYDDDPQNGALADTMGIVMGTSHHEPMALAQQDWKRRGEGAWDYNHNAKGLRDFWTYGIERAKDWETVVTIGMRGDGDEPMSEGSNITLLENIVKDQRKIIEKVTGKKAKETPQVWALYKEVQDYYDKGMRVPDDVTLLLCDDNWGNVRKLPGLNEKPRAGGYGMYYHFDYVGAPRNSKWINISPIPRVWEQMNLTYEYGVRKLWIVNVGDLKPMEYPITFFLDMAWNPEKFNAGNLQQHVEDFCAQQFGQKYAKEAARILSLYTKYNRRVTPEMLTAKTYSFNYGEWERVVNEYNTLALDAHNLGFLLSSEYRDAYDQLISFPVQACANLYNMYYAQAKNQKLAAQKNPEANEWADKVAACFQRDSILTDYYHKVIANGKWNHLMSQTHIGYTSWNNPEKQIMPKVIRIPERSTGYVFKEIDGYVSIEAEHFTRSIAEGETSWSIIPDFGKTLSGITTLPVTKTPEKMYLEYDIEMEKTGNVRVELLLAPTLNFNDNKGLSYAVCFDGGKEQIINFNGHYNGELGKWQANPIIESRSIHELKKKGKHTLRIRPLDPGIVIEKILIHAGELKPSYLGAPETLKK</sequence>
<evidence type="ECO:0000259" key="3">
    <source>
        <dbReference type="Pfam" id="PF03648"/>
    </source>
</evidence>
<dbReference type="InterPro" id="IPR042301">
    <property type="entry name" value="GH115_sf"/>
</dbReference>
<reference evidence="5 6" key="1">
    <citation type="submission" date="2020-03" db="EMBL/GenBank/DDBJ databases">
        <title>Genomic analysis of Bacteroides faecium CBA7301.</title>
        <authorList>
            <person name="Kim J."/>
            <person name="Roh S.W."/>
        </authorList>
    </citation>
    <scope>NUCLEOTIDE SEQUENCE [LARGE SCALE GENOMIC DNA]</scope>
    <source>
        <strain evidence="5 6">CBA7301</strain>
    </source>
</reference>
<dbReference type="InterPro" id="IPR031924">
    <property type="entry name" value="GH115"/>
</dbReference>
<name>A0A6H0KKI4_9BACE</name>
<accession>A0A6H0KKI4</accession>
<dbReference type="SUPFAM" id="SSF55545">
    <property type="entry name" value="beta-N-acetylhexosaminidase-like domain"/>
    <property type="match status" value="1"/>
</dbReference>
<dbReference type="InterPro" id="IPR029018">
    <property type="entry name" value="Hex-like_dom2"/>
</dbReference>
<dbReference type="InterPro" id="IPR005154">
    <property type="entry name" value="Glyco_hydro_67_aGlcAse_N"/>
</dbReference>
<dbReference type="GO" id="GO:0046559">
    <property type="term" value="F:alpha-glucuronidase activity"/>
    <property type="evidence" value="ECO:0007669"/>
    <property type="project" value="InterPro"/>
</dbReference>
<dbReference type="InterPro" id="IPR041437">
    <property type="entry name" value="GH115_C"/>
</dbReference>
<dbReference type="AlphaFoldDB" id="A0A6H0KKI4"/>
<dbReference type="Proteomes" id="UP000501780">
    <property type="component" value="Chromosome"/>
</dbReference>
<evidence type="ECO:0000313" key="5">
    <source>
        <dbReference type="EMBL" id="QIU93956.1"/>
    </source>
</evidence>
<dbReference type="Pfam" id="PF03648">
    <property type="entry name" value="Glyco_hydro_67N"/>
    <property type="match status" value="1"/>
</dbReference>
<dbReference type="Pfam" id="PF17829">
    <property type="entry name" value="GH115_C"/>
    <property type="match status" value="1"/>
</dbReference>
<dbReference type="RefSeq" id="WP_167961578.1">
    <property type="nucleotide sequence ID" value="NZ_CP050831.1"/>
</dbReference>
<gene>
    <name evidence="5" type="ORF">BacF7301_07270</name>
</gene>
<dbReference type="GO" id="GO:0045493">
    <property type="term" value="P:xylan catabolic process"/>
    <property type="evidence" value="ECO:0007669"/>
    <property type="project" value="InterPro"/>
</dbReference>
<keyword evidence="1 5" id="KW-0378">Hydrolase</keyword>
<feature type="domain" description="Alpha glucuronidase N-terminal" evidence="3">
    <location>
        <begin position="52"/>
        <end position="149"/>
    </location>
</feature>
<dbReference type="Gene3D" id="3.20.20.520">
    <property type="entry name" value="Glycosyl hydrolase family 115"/>
    <property type="match status" value="1"/>
</dbReference>
<dbReference type="PANTHER" id="PTHR37842:SF2">
    <property type="entry name" value="GYLCOSYL HYDROLASE 115 C-TERMINAL DOMAIN-CONTAINING PROTEIN"/>
    <property type="match status" value="1"/>
</dbReference>
<keyword evidence="2" id="KW-0732">Signal</keyword>
<dbReference type="EMBL" id="CP050831">
    <property type="protein sequence ID" value="QIU93956.1"/>
    <property type="molecule type" value="Genomic_DNA"/>
</dbReference>
<protein>
    <submittedName>
        <fullName evidence="5">Glycosyhydrolase</fullName>
    </submittedName>
</protein>
<dbReference type="Pfam" id="PF15979">
    <property type="entry name" value="Glyco_hydro_115"/>
    <property type="match status" value="1"/>
</dbReference>
<dbReference type="Gene3D" id="1.20.58.2150">
    <property type="match status" value="1"/>
</dbReference>
<evidence type="ECO:0000313" key="6">
    <source>
        <dbReference type="Proteomes" id="UP000501780"/>
    </source>
</evidence>
<evidence type="ECO:0000256" key="2">
    <source>
        <dbReference type="SAM" id="SignalP"/>
    </source>
</evidence>
<dbReference type="Gene3D" id="2.60.120.1620">
    <property type="match status" value="1"/>
</dbReference>
<dbReference type="Gene3D" id="3.30.379.10">
    <property type="entry name" value="Chitobiase/beta-hexosaminidase domain 2-like"/>
    <property type="match status" value="1"/>
</dbReference>
<feature type="chain" id="PRO_5026258688" evidence="2">
    <location>
        <begin position="20"/>
        <end position="823"/>
    </location>
</feature>
<dbReference type="PANTHER" id="PTHR37842">
    <property type="match status" value="1"/>
</dbReference>
<evidence type="ECO:0000259" key="4">
    <source>
        <dbReference type="Pfam" id="PF17829"/>
    </source>
</evidence>
<keyword evidence="6" id="KW-1185">Reference proteome</keyword>
<dbReference type="KEGG" id="bfc:BacF7301_07270"/>
<organism evidence="5 6">
    <name type="scientific">Bacteroides faecium</name>
    <dbReference type="NCBI Taxonomy" id="2715212"/>
    <lineage>
        <taxon>Bacteria</taxon>
        <taxon>Pseudomonadati</taxon>
        <taxon>Bacteroidota</taxon>
        <taxon>Bacteroidia</taxon>
        <taxon>Bacteroidales</taxon>
        <taxon>Bacteroidaceae</taxon>
        <taxon>Bacteroides</taxon>
    </lineage>
</organism>